<protein>
    <submittedName>
        <fullName evidence="6">CUB domain-containing protein</fullName>
    </submittedName>
</protein>
<evidence type="ECO:0000313" key="5">
    <source>
        <dbReference type="Proteomes" id="UP000095283"/>
    </source>
</evidence>
<comment type="caution">
    <text evidence="2">Lacks conserved residue(s) required for the propagation of feature annotation.</text>
</comment>
<dbReference type="InterPro" id="IPR001506">
    <property type="entry name" value="Peptidase_M12A"/>
</dbReference>
<keyword evidence="1" id="KW-1015">Disulfide bond</keyword>
<dbReference type="Gene3D" id="3.40.390.10">
    <property type="entry name" value="Collagenase (Catalytic Domain)"/>
    <property type="match status" value="1"/>
</dbReference>
<dbReference type="InterPro" id="IPR024079">
    <property type="entry name" value="MetalloPept_cat_dom_sf"/>
</dbReference>
<evidence type="ECO:0000259" key="3">
    <source>
        <dbReference type="PROSITE" id="PS01180"/>
    </source>
</evidence>
<dbReference type="AlphaFoldDB" id="A0A1I7XES4"/>
<dbReference type="GO" id="GO:0006508">
    <property type="term" value="P:proteolysis"/>
    <property type="evidence" value="ECO:0007669"/>
    <property type="project" value="InterPro"/>
</dbReference>
<evidence type="ECO:0000259" key="4">
    <source>
        <dbReference type="PROSITE" id="PS51864"/>
    </source>
</evidence>
<dbReference type="PROSITE" id="PS01180">
    <property type="entry name" value="CUB"/>
    <property type="match status" value="1"/>
</dbReference>
<dbReference type="GO" id="GO:0004222">
    <property type="term" value="F:metalloendopeptidase activity"/>
    <property type="evidence" value="ECO:0007669"/>
    <property type="project" value="InterPro"/>
</dbReference>
<name>A0A1I7XES4_HETBA</name>
<organism evidence="5 6">
    <name type="scientific">Heterorhabditis bacteriophora</name>
    <name type="common">Entomopathogenic nematode worm</name>
    <dbReference type="NCBI Taxonomy" id="37862"/>
    <lineage>
        <taxon>Eukaryota</taxon>
        <taxon>Metazoa</taxon>
        <taxon>Ecdysozoa</taxon>
        <taxon>Nematoda</taxon>
        <taxon>Chromadorea</taxon>
        <taxon>Rhabditida</taxon>
        <taxon>Rhabditina</taxon>
        <taxon>Rhabditomorpha</taxon>
        <taxon>Strongyloidea</taxon>
        <taxon>Heterorhabditidae</taxon>
        <taxon>Heterorhabditis</taxon>
    </lineage>
</organism>
<feature type="domain" description="CUB" evidence="3">
    <location>
        <begin position="88"/>
        <end position="163"/>
    </location>
</feature>
<sequence>MAFPSAARATQPTMIARDSNYQDTMGSSIVSFNDVSMMNEHYKCKSRCPVSSSARCLNGGFPHPRSCSRCICPSGYGGNLCNKRPPGCGSTANATSVFQQLKSTVAKPRDSEEDFTACHYWIQAPAGKEIEVQVLSLSSAISMDGCKYGGVEIKTNIDQKLTGYRHVNFLICKIIYFFVLFKPQLGKLIETYLLQIEKKLQIALELIYIEYFSYMIE</sequence>
<dbReference type="PANTHER" id="PTHR10127:SF793">
    <property type="entry name" value="ZINC METALLOPROTEINASE NAS-31"/>
    <property type="match status" value="1"/>
</dbReference>
<dbReference type="InterPro" id="IPR000859">
    <property type="entry name" value="CUB_dom"/>
</dbReference>
<proteinExistence type="predicted"/>
<evidence type="ECO:0000256" key="2">
    <source>
        <dbReference type="PROSITE-ProRule" id="PRU00059"/>
    </source>
</evidence>
<dbReference type="PANTHER" id="PTHR10127">
    <property type="entry name" value="DISCOIDIN, CUB, EGF, LAMININ , AND ZINC METALLOPROTEASE DOMAIN CONTAINING"/>
    <property type="match status" value="1"/>
</dbReference>
<keyword evidence="5" id="KW-1185">Reference proteome</keyword>
<dbReference type="PROSITE" id="PS51864">
    <property type="entry name" value="ASTACIN"/>
    <property type="match status" value="1"/>
</dbReference>
<feature type="domain" description="Peptidase M12A" evidence="4">
    <location>
        <begin position="1"/>
        <end position="45"/>
    </location>
</feature>
<reference evidence="6" key="1">
    <citation type="submission" date="2016-11" db="UniProtKB">
        <authorList>
            <consortium name="WormBaseParasite"/>
        </authorList>
    </citation>
    <scope>IDENTIFICATION</scope>
</reference>
<evidence type="ECO:0000313" key="6">
    <source>
        <dbReference type="WBParaSite" id="Hba_16219"/>
    </source>
</evidence>
<accession>A0A1I7XES4</accession>
<evidence type="ECO:0000256" key="1">
    <source>
        <dbReference type="ARBA" id="ARBA00023157"/>
    </source>
</evidence>
<dbReference type="Proteomes" id="UP000095283">
    <property type="component" value="Unplaced"/>
</dbReference>
<dbReference type="WBParaSite" id="Hba_16219">
    <property type="protein sequence ID" value="Hba_16219"/>
    <property type="gene ID" value="Hba_16219"/>
</dbReference>